<name>A0ACC2T789_9FUNG</name>
<reference evidence="1" key="1">
    <citation type="submission" date="2022-04" db="EMBL/GenBank/DDBJ databases">
        <title>Genome of the entomopathogenic fungus Entomophthora muscae.</title>
        <authorList>
            <person name="Elya C."/>
            <person name="Lovett B.R."/>
            <person name="Lee E."/>
            <person name="Macias A.M."/>
            <person name="Hajek A.E."/>
            <person name="De Bivort B.L."/>
            <person name="Kasson M.T."/>
            <person name="De Fine Licht H.H."/>
            <person name="Stajich J.E."/>
        </authorList>
    </citation>
    <scope>NUCLEOTIDE SEQUENCE</scope>
    <source>
        <strain evidence="1">Berkeley</strain>
    </source>
</reference>
<keyword evidence="2" id="KW-1185">Reference proteome</keyword>
<accession>A0ACC2T789</accession>
<evidence type="ECO:0000313" key="1">
    <source>
        <dbReference type="EMBL" id="KAJ9070441.1"/>
    </source>
</evidence>
<sequence>MDLWVHLEKIVRSNAKVGSEFTAALKTLSQDPCPTGKPPMDPKPAKSKDAKSHVIFHLNSSLVDHQVITPSRDQPANLPQALYRPPGAPFGPMHFTEYPPNPAYAEFNLEKNTPCQPSGKN</sequence>
<comment type="caution">
    <text evidence="1">The sequence shown here is derived from an EMBL/GenBank/DDBJ whole genome shotgun (WGS) entry which is preliminary data.</text>
</comment>
<evidence type="ECO:0000313" key="2">
    <source>
        <dbReference type="Proteomes" id="UP001165960"/>
    </source>
</evidence>
<dbReference type="Proteomes" id="UP001165960">
    <property type="component" value="Unassembled WGS sequence"/>
</dbReference>
<organism evidence="1 2">
    <name type="scientific">Entomophthora muscae</name>
    <dbReference type="NCBI Taxonomy" id="34485"/>
    <lineage>
        <taxon>Eukaryota</taxon>
        <taxon>Fungi</taxon>
        <taxon>Fungi incertae sedis</taxon>
        <taxon>Zoopagomycota</taxon>
        <taxon>Entomophthoromycotina</taxon>
        <taxon>Entomophthoromycetes</taxon>
        <taxon>Entomophthorales</taxon>
        <taxon>Entomophthoraceae</taxon>
        <taxon>Entomophthora</taxon>
    </lineage>
</organism>
<proteinExistence type="predicted"/>
<protein>
    <submittedName>
        <fullName evidence="1">Uncharacterized protein</fullName>
    </submittedName>
</protein>
<dbReference type="EMBL" id="QTSX02003574">
    <property type="protein sequence ID" value="KAJ9070441.1"/>
    <property type="molecule type" value="Genomic_DNA"/>
</dbReference>
<gene>
    <name evidence="1" type="ORF">DSO57_1007902</name>
</gene>